<feature type="transmembrane region" description="Helical" evidence="6">
    <location>
        <begin position="394"/>
        <end position="413"/>
    </location>
</feature>
<accession>A0A366D8F1</accession>
<dbReference type="PANTHER" id="PTHR30250">
    <property type="entry name" value="PST FAMILY PREDICTED COLANIC ACID TRANSPORTER"/>
    <property type="match status" value="1"/>
</dbReference>
<comment type="caution">
    <text evidence="7">The sequence shown here is derived from an EMBL/GenBank/DDBJ whole genome shotgun (WGS) entry which is preliminary data.</text>
</comment>
<feature type="transmembrane region" description="Helical" evidence="6">
    <location>
        <begin position="20"/>
        <end position="41"/>
    </location>
</feature>
<dbReference type="AlphaFoldDB" id="A0A366D8F1"/>
<keyword evidence="8" id="KW-1185">Reference proteome</keyword>
<evidence type="ECO:0000256" key="3">
    <source>
        <dbReference type="ARBA" id="ARBA00022692"/>
    </source>
</evidence>
<dbReference type="Proteomes" id="UP000252086">
    <property type="component" value="Unassembled WGS sequence"/>
</dbReference>
<feature type="transmembrane region" description="Helical" evidence="6">
    <location>
        <begin position="53"/>
        <end position="71"/>
    </location>
</feature>
<feature type="transmembrane region" description="Helical" evidence="6">
    <location>
        <begin position="425"/>
        <end position="449"/>
    </location>
</feature>
<reference evidence="7 8" key="1">
    <citation type="submission" date="2018-06" db="EMBL/GenBank/DDBJ databases">
        <title>Genomic Encyclopedia of Type Strains, Phase III (KMG-III): the genomes of soil and plant-associated and newly described type strains.</title>
        <authorList>
            <person name="Whitman W."/>
        </authorList>
    </citation>
    <scope>NUCLEOTIDE SEQUENCE [LARGE SCALE GENOMIC DNA]</scope>
    <source>
        <strain evidence="7 8">CECT 7732</strain>
    </source>
</reference>
<sequence length="484" mass="53046">MKQVDVIRKKQIQNTFARGVSVLVGGTASAQLLLVLVSPLLTRLYTPDDFGVLAVYASILSITTVFGCLRYEIAIPLPKTDIAAMNIMALCAIILIFLTVIMTVTAVFWGEWLLDALNISRLLPFVWLIPLGFFLTGSYSILNKWAIRKKKYKDVAMTKLHQSFSMLLIQTVFFKFGAAVLLFGQAVGQGFGFIRLVRIVDIVYLVKKIQLKRIKKLAVRYKNFPLFSTWTGIFNAVGGQLPPLIFAALFSSNVAGLYALAHRVVSMPASIIGQAVANVFLSSAPQARREGNLDQLLFKVVLTLAMLAFPAGMFMVINAEVLFSLVFGDNWRVAGVYAAILVPMLLMGFVTAPVTTLCAVLDKQFAGTIFQFTMMSVRIVSIGLGVYISDPVLALLAFSVSSSACYLAFLLWLTTVSGGSSVRMVVILCQAAMVSVLVLVSVDGFNYFYMIRGGSALIDVFISSMAMLVAYGVNYKVWKSYVKT</sequence>
<dbReference type="Pfam" id="PF13440">
    <property type="entry name" value="Polysacc_synt_3"/>
    <property type="match status" value="1"/>
</dbReference>
<feature type="transmembrane region" description="Helical" evidence="6">
    <location>
        <begin position="163"/>
        <end position="183"/>
    </location>
</feature>
<feature type="transmembrane region" description="Helical" evidence="6">
    <location>
        <begin position="83"/>
        <end position="110"/>
    </location>
</feature>
<proteinExistence type="predicted"/>
<dbReference type="InterPro" id="IPR050833">
    <property type="entry name" value="Poly_Biosynth_Transport"/>
</dbReference>
<organism evidence="7 8">
    <name type="scientific">Marinomonas aquiplantarum</name>
    <dbReference type="NCBI Taxonomy" id="491951"/>
    <lineage>
        <taxon>Bacteria</taxon>
        <taxon>Pseudomonadati</taxon>
        <taxon>Pseudomonadota</taxon>
        <taxon>Gammaproteobacteria</taxon>
        <taxon>Oceanospirillales</taxon>
        <taxon>Oceanospirillaceae</taxon>
        <taxon>Marinomonas</taxon>
    </lineage>
</organism>
<feature type="transmembrane region" description="Helical" evidence="6">
    <location>
        <begin position="189"/>
        <end position="206"/>
    </location>
</feature>
<keyword evidence="5 6" id="KW-0472">Membrane</keyword>
<evidence type="ECO:0000256" key="4">
    <source>
        <dbReference type="ARBA" id="ARBA00022989"/>
    </source>
</evidence>
<feature type="transmembrane region" description="Helical" evidence="6">
    <location>
        <begin position="455"/>
        <end position="473"/>
    </location>
</feature>
<evidence type="ECO:0000313" key="8">
    <source>
        <dbReference type="Proteomes" id="UP000252086"/>
    </source>
</evidence>
<evidence type="ECO:0000256" key="1">
    <source>
        <dbReference type="ARBA" id="ARBA00004651"/>
    </source>
</evidence>
<comment type="subcellular location">
    <subcellularLocation>
        <location evidence="1">Cell membrane</location>
        <topology evidence="1">Multi-pass membrane protein</topology>
    </subcellularLocation>
</comment>
<dbReference type="EMBL" id="QNRF01000001">
    <property type="protein sequence ID" value="RBO85744.1"/>
    <property type="molecule type" value="Genomic_DNA"/>
</dbReference>
<feature type="transmembrane region" description="Helical" evidence="6">
    <location>
        <begin position="122"/>
        <end position="142"/>
    </location>
</feature>
<name>A0A366D8F1_9GAMM</name>
<evidence type="ECO:0000256" key="6">
    <source>
        <dbReference type="SAM" id="Phobius"/>
    </source>
</evidence>
<feature type="transmembrane region" description="Helical" evidence="6">
    <location>
        <begin position="227"/>
        <end position="252"/>
    </location>
</feature>
<evidence type="ECO:0000313" key="7">
    <source>
        <dbReference type="EMBL" id="RBO85744.1"/>
    </source>
</evidence>
<evidence type="ECO:0000256" key="2">
    <source>
        <dbReference type="ARBA" id="ARBA00022475"/>
    </source>
</evidence>
<feature type="transmembrane region" description="Helical" evidence="6">
    <location>
        <begin position="368"/>
        <end position="388"/>
    </location>
</feature>
<evidence type="ECO:0000256" key="5">
    <source>
        <dbReference type="ARBA" id="ARBA00023136"/>
    </source>
</evidence>
<feature type="transmembrane region" description="Helical" evidence="6">
    <location>
        <begin position="296"/>
        <end position="317"/>
    </location>
</feature>
<keyword evidence="4 6" id="KW-1133">Transmembrane helix</keyword>
<dbReference type="GO" id="GO:0005886">
    <property type="term" value="C:plasma membrane"/>
    <property type="evidence" value="ECO:0007669"/>
    <property type="project" value="UniProtKB-SubCell"/>
</dbReference>
<gene>
    <name evidence="7" type="ORF">DFP76_10118</name>
</gene>
<dbReference type="PANTHER" id="PTHR30250:SF28">
    <property type="entry name" value="POLYSACCHARIDE BIOSYNTHESIS PROTEIN"/>
    <property type="match status" value="1"/>
</dbReference>
<keyword evidence="2" id="KW-1003">Cell membrane</keyword>
<dbReference type="OrthoDB" id="3831435at2"/>
<dbReference type="RefSeq" id="WP_113872655.1">
    <property type="nucleotide sequence ID" value="NZ_QNRF01000001.1"/>
</dbReference>
<feature type="transmembrane region" description="Helical" evidence="6">
    <location>
        <begin position="264"/>
        <end position="284"/>
    </location>
</feature>
<keyword evidence="3 6" id="KW-0812">Transmembrane</keyword>
<feature type="transmembrane region" description="Helical" evidence="6">
    <location>
        <begin position="337"/>
        <end position="361"/>
    </location>
</feature>
<protein>
    <submittedName>
        <fullName evidence="7">O-antigen/teichoic acid export membrane protein</fullName>
    </submittedName>
</protein>